<keyword evidence="5" id="KW-0521">NADP</keyword>
<dbReference type="GO" id="GO:0006508">
    <property type="term" value="P:proteolysis"/>
    <property type="evidence" value="ECO:0007669"/>
    <property type="project" value="UniProtKB-KW"/>
</dbReference>
<comment type="cofactor">
    <cofactor evidence="1">
        <name>FAD</name>
        <dbReference type="ChEBI" id="CHEBI:57692"/>
    </cofactor>
</comment>
<evidence type="ECO:0000313" key="9">
    <source>
        <dbReference type="Proteomes" id="UP000193144"/>
    </source>
</evidence>
<keyword evidence="8" id="KW-0645">Protease</keyword>
<evidence type="ECO:0000256" key="6">
    <source>
        <dbReference type="ARBA" id="ARBA00023002"/>
    </source>
</evidence>
<keyword evidence="9" id="KW-1185">Reference proteome</keyword>
<dbReference type="Proteomes" id="UP000193144">
    <property type="component" value="Unassembled WGS sequence"/>
</dbReference>
<evidence type="ECO:0000256" key="4">
    <source>
        <dbReference type="ARBA" id="ARBA00022827"/>
    </source>
</evidence>
<dbReference type="InterPro" id="IPR036188">
    <property type="entry name" value="FAD/NAD-bd_sf"/>
</dbReference>
<comment type="similarity">
    <text evidence="2">Belongs to the FAD-binding monooxygenase family.</text>
</comment>
<keyword evidence="6" id="KW-0560">Oxidoreductase</keyword>
<dbReference type="EMBL" id="MCFA01000014">
    <property type="protein sequence ID" value="ORY17068.1"/>
    <property type="molecule type" value="Genomic_DNA"/>
</dbReference>
<keyword evidence="7" id="KW-0503">Monooxygenase</keyword>
<evidence type="ECO:0000256" key="7">
    <source>
        <dbReference type="ARBA" id="ARBA00023033"/>
    </source>
</evidence>
<evidence type="ECO:0000256" key="2">
    <source>
        <dbReference type="ARBA" id="ARBA00010139"/>
    </source>
</evidence>
<dbReference type="AlphaFoldDB" id="A0A1Y2A3J3"/>
<evidence type="ECO:0000256" key="1">
    <source>
        <dbReference type="ARBA" id="ARBA00001974"/>
    </source>
</evidence>
<dbReference type="GO" id="GO:0004497">
    <property type="term" value="F:monooxygenase activity"/>
    <property type="evidence" value="ECO:0007669"/>
    <property type="project" value="UniProtKB-KW"/>
</dbReference>
<reference evidence="8 9" key="1">
    <citation type="submission" date="2016-07" db="EMBL/GenBank/DDBJ databases">
        <title>Pervasive Adenine N6-methylation of Active Genes in Fungi.</title>
        <authorList>
            <consortium name="DOE Joint Genome Institute"/>
            <person name="Mondo S.J."/>
            <person name="Dannebaum R.O."/>
            <person name="Kuo R.C."/>
            <person name="Labutti K."/>
            <person name="Haridas S."/>
            <person name="Kuo A."/>
            <person name="Salamov A."/>
            <person name="Ahrendt S.R."/>
            <person name="Lipzen A."/>
            <person name="Sullivan W."/>
            <person name="Andreopoulos W.B."/>
            <person name="Clum A."/>
            <person name="Lindquist E."/>
            <person name="Daum C."/>
            <person name="Ramamoorthy G.K."/>
            <person name="Gryganskyi A."/>
            <person name="Culley D."/>
            <person name="Magnuson J.K."/>
            <person name="James T.Y."/>
            <person name="O'Malley M.A."/>
            <person name="Stajich J.E."/>
            <person name="Spatafora J.W."/>
            <person name="Visel A."/>
            <person name="Grigoriev I.V."/>
        </authorList>
    </citation>
    <scope>NUCLEOTIDE SEQUENCE [LARGE SCALE GENOMIC DNA]</scope>
    <source>
        <strain evidence="8 9">CBS 115471</strain>
    </source>
</reference>
<dbReference type="PANTHER" id="PTHR43098:SF3">
    <property type="entry name" value="L-ORNITHINE N(5)-MONOOXYGENASE-RELATED"/>
    <property type="match status" value="1"/>
</dbReference>
<dbReference type="PANTHER" id="PTHR43098">
    <property type="entry name" value="L-ORNITHINE N(5)-MONOOXYGENASE-RELATED"/>
    <property type="match status" value="1"/>
</dbReference>
<sequence>MTSELKEYSRRRGTEYPYNDDLEVDVLIVGAGFGGVFCLKTLREQGYKATIFEAGTSFGGTWRWNRYPGAGVDSEVPEYQFSWPETYKDWCWSTNYPNYQELRAYFDHVDKVCDLSKDCSFETVVVGAQFHTDEGKWHIKTEDGRIAKSKFLITKGKRVAVIGTGASGVQIVQALGPQVSSMTVFQRTPNLAVPMGKRDLTPEEQNRDKPWYYRLYELREKCFGGFFYGMHEKNTFDDTPEQREAFYQKLWDHGGFRFWLGNYKDMLISGPANQEAYKFWAKNVRARIGDARKRDILAPLKMPHYFGIKRPCLEQHYYEEFNRENVDVVDIKDNPIKEFTETGIRLQNGEEFEFDVVAVATGFDITTGGMTNMGLISIGDTTIQDEWRKAAYTYLGTTVSGYPNMFHLYGPHGPTLLSNGPSTVEVQGRWIVDCINKVSREGLKYINPTQEATLEWKKRINQLSDRTLFPTTRSTYMGGSMPGKAFEQVNYAGGIPQYAIEIREALDGWKGFQTVKAA</sequence>
<evidence type="ECO:0000313" key="8">
    <source>
        <dbReference type="EMBL" id="ORY17068.1"/>
    </source>
</evidence>
<name>A0A1Y2A3J3_9PLEO</name>
<dbReference type="OrthoDB" id="66881at2759"/>
<gene>
    <name evidence="8" type="ORF">BCR34DRAFT_622036</name>
</gene>
<proteinExistence type="inferred from homology"/>
<dbReference type="Pfam" id="PF13450">
    <property type="entry name" value="NAD_binding_8"/>
    <property type="match status" value="1"/>
</dbReference>
<comment type="caution">
    <text evidence="8">The sequence shown here is derived from an EMBL/GenBank/DDBJ whole genome shotgun (WGS) entry which is preliminary data.</text>
</comment>
<accession>A0A1Y2A3J3</accession>
<dbReference type="GO" id="GO:0008233">
    <property type="term" value="F:peptidase activity"/>
    <property type="evidence" value="ECO:0007669"/>
    <property type="project" value="UniProtKB-KW"/>
</dbReference>
<keyword evidence="8" id="KW-0378">Hydrolase</keyword>
<keyword evidence="3" id="KW-0285">Flavoprotein</keyword>
<keyword evidence="4" id="KW-0274">FAD</keyword>
<dbReference type="InterPro" id="IPR050775">
    <property type="entry name" value="FAD-binding_Monooxygenases"/>
</dbReference>
<dbReference type="Gene3D" id="3.50.50.60">
    <property type="entry name" value="FAD/NAD(P)-binding domain"/>
    <property type="match status" value="3"/>
</dbReference>
<evidence type="ECO:0000256" key="3">
    <source>
        <dbReference type="ARBA" id="ARBA00022630"/>
    </source>
</evidence>
<dbReference type="SUPFAM" id="SSF51905">
    <property type="entry name" value="FAD/NAD(P)-binding domain"/>
    <property type="match status" value="1"/>
</dbReference>
<organism evidence="8 9">
    <name type="scientific">Clohesyomyces aquaticus</name>
    <dbReference type="NCBI Taxonomy" id="1231657"/>
    <lineage>
        <taxon>Eukaryota</taxon>
        <taxon>Fungi</taxon>
        <taxon>Dikarya</taxon>
        <taxon>Ascomycota</taxon>
        <taxon>Pezizomycotina</taxon>
        <taxon>Dothideomycetes</taxon>
        <taxon>Pleosporomycetidae</taxon>
        <taxon>Pleosporales</taxon>
        <taxon>Lindgomycetaceae</taxon>
        <taxon>Clohesyomyces</taxon>
    </lineage>
</organism>
<protein>
    <submittedName>
        <fullName evidence="8">HK97 family phage prohead protease</fullName>
    </submittedName>
</protein>
<evidence type="ECO:0000256" key="5">
    <source>
        <dbReference type="ARBA" id="ARBA00022857"/>
    </source>
</evidence>